<accession>A0A1I3QDI9</accession>
<dbReference type="Proteomes" id="UP000199110">
    <property type="component" value="Unassembled WGS sequence"/>
</dbReference>
<dbReference type="InterPro" id="IPR050300">
    <property type="entry name" value="GDXG_lipolytic_enzyme"/>
</dbReference>
<dbReference type="AlphaFoldDB" id="A0A1I3QDI9"/>
<dbReference type="PANTHER" id="PTHR48081:SF33">
    <property type="entry name" value="KYNURENINE FORMAMIDASE"/>
    <property type="match status" value="1"/>
</dbReference>
<reference evidence="3 4" key="1">
    <citation type="submission" date="2016-10" db="EMBL/GenBank/DDBJ databases">
        <authorList>
            <person name="de Groot N.N."/>
        </authorList>
    </citation>
    <scope>NUCLEOTIDE SEQUENCE [LARGE SCALE GENOMIC DNA]</scope>
    <source>
        <strain evidence="3 4">DSM 19073</strain>
    </source>
</reference>
<keyword evidence="4" id="KW-1185">Reference proteome</keyword>
<organism evidence="3 4">
    <name type="scientific">Jannaschia pohangensis</name>
    <dbReference type="NCBI Taxonomy" id="390807"/>
    <lineage>
        <taxon>Bacteria</taxon>
        <taxon>Pseudomonadati</taxon>
        <taxon>Pseudomonadota</taxon>
        <taxon>Alphaproteobacteria</taxon>
        <taxon>Rhodobacterales</taxon>
        <taxon>Roseobacteraceae</taxon>
        <taxon>Jannaschia</taxon>
    </lineage>
</organism>
<keyword evidence="1 3" id="KW-0378">Hydrolase</keyword>
<name>A0A1I3QDI9_9RHOB</name>
<sequence length="267" mass="28330">MDGWENMDRAALDDAYANADYIAGAADYPPRWQAQAAAFRATARAELDLAYDAGPRATFDLFHPEGSPQGLVVFVHGGYWRRFGKSDWSHFAGGALARGYAVAMVGYPLAPTVRISDITRHVTRAVDAAAARVPGPIRLTGHSAGGQLVARMIMGDAPPACAARIATCVPISPVADLRPLVPQSMNADLRLDPAEAAAESPVLGHPMSGPRIVVHVGAEERPSFLWQAEALGRAWGAPVHVAEGKHHFDVIDAMLDPESALVADICA</sequence>
<dbReference type="PANTHER" id="PTHR48081">
    <property type="entry name" value="AB HYDROLASE SUPERFAMILY PROTEIN C4A8.06C"/>
    <property type="match status" value="1"/>
</dbReference>
<dbReference type="SUPFAM" id="SSF53474">
    <property type="entry name" value="alpha/beta-Hydrolases"/>
    <property type="match status" value="1"/>
</dbReference>
<dbReference type="Gene3D" id="3.40.50.1820">
    <property type="entry name" value="alpha/beta hydrolase"/>
    <property type="match status" value="1"/>
</dbReference>
<feature type="domain" description="Alpha/beta hydrolase fold-3" evidence="2">
    <location>
        <begin position="72"/>
        <end position="185"/>
    </location>
</feature>
<evidence type="ECO:0000259" key="2">
    <source>
        <dbReference type="Pfam" id="PF07859"/>
    </source>
</evidence>
<dbReference type="InterPro" id="IPR013094">
    <property type="entry name" value="AB_hydrolase_3"/>
</dbReference>
<evidence type="ECO:0000256" key="1">
    <source>
        <dbReference type="ARBA" id="ARBA00022801"/>
    </source>
</evidence>
<protein>
    <submittedName>
        <fullName evidence="3">Alpha/beta hydrolase family protein</fullName>
    </submittedName>
</protein>
<dbReference type="EMBL" id="FORA01000003">
    <property type="protein sequence ID" value="SFJ31770.1"/>
    <property type="molecule type" value="Genomic_DNA"/>
</dbReference>
<dbReference type="GO" id="GO:0016787">
    <property type="term" value="F:hydrolase activity"/>
    <property type="evidence" value="ECO:0007669"/>
    <property type="project" value="UniProtKB-KW"/>
</dbReference>
<evidence type="ECO:0000313" key="4">
    <source>
        <dbReference type="Proteomes" id="UP000199110"/>
    </source>
</evidence>
<dbReference type="Pfam" id="PF07859">
    <property type="entry name" value="Abhydrolase_3"/>
    <property type="match status" value="1"/>
</dbReference>
<dbReference type="RefSeq" id="WP_245749232.1">
    <property type="nucleotide sequence ID" value="NZ_FORA01000003.1"/>
</dbReference>
<dbReference type="InterPro" id="IPR029058">
    <property type="entry name" value="AB_hydrolase_fold"/>
</dbReference>
<evidence type="ECO:0000313" key="3">
    <source>
        <dbReference type="EMBL" id="SFJ31770.1"/>
    </source>
</evidence>
<proteinExistence type="predicted"/>
<gene>
    <name evidence="3" type="ORF">SAMN04488095_2495</name>
</gene>
<dbReference type="STRING" id="390807.SAMN04488095_2495"/>